<dbReference type="InterPro" id="IPR011006">
    <property type="entry name" value="CheY-like_superfamily"/>
</dbReference>
<organism evidence="4 5">
    <name type="scientific">Lacibacterium aquatile</name>
    <dbReference type="NCBI Taxonomy" id="1168082"/>
    <lineage>
        <taxon>Bacteria</taxon>
        <taxon>Pseudomonadati</taxon>
        <taxon>Pseudomonadota</taxon>
        <taxon>Alphaproteobacteria</taxon>
        <taxon>Rhodospirillales</taxon>
        <taxon>Rhodospirillaceae</taxon>
    </lineage>
</organism>
<feature type="modified residue" description="4-aspartylphosphate" evidence="2">
    <location>
        <position position="55"/>
    </location>
</feature>
<evidence type="ECO:0000313" key="4">
    <source>
        <dbReference type="EMBL" id="MFD2261388.1"/>
    </source>
</evidence>
<proteinExistence type="predicted"/>
<name>A0ABW5DJU4_9PROT</name>
<dbReference type="Proteomes" id="UP001597295">
    <property type="component" value="Unassembled WGS sequence"/>
</dbReference>
<evidence type="ECO:0000256" key="1">
    <source>
        <dbReference type="ARBA" id="ARBA00022490"/>
    </source>
</evidence>
<dbReference type="RefSeq" id="WP_379874079.1">
    <property type="nucleotide sequence ID" value="NZ_JBHUIP010000001.1"/>
</dbReference>
<comment type="caution">
    <text evidence="4">The sequence shown here is derived from an EMBL/GenBank/DDBJ whole genome shotgun (WGS) entry which is preliminary data.</text>
</comment>
<feature type="domain" description="Response regulatory" evidence="3">
    <location>
        <begin position="4"/>
        <end position="121"/>
    </location>
</feature>
<accession>A0ABW5DJU4</accession>
<dbReference type="PANTHER" id="PTHR42872:SF6">
    <property type="entry name" value="PROTEIN-GLUTAMATE METHYLESTERASE_PROTEIN-GLUTAMINE GLUTAMINASE"/>
    <property type="match status" value="1"/>
</dbReference>
<dbReference type="PROSITE" id="PS50110">
    <property type="entry name" value="RESPONSE_REGULATORY"/>
    <property type="match status" value="1"/>
</dbReference>
<keyword evidence="5" id="KW-1185">Reference proteome</keyword>
<gene>
    <name evidence="4" type="ORF">ACFSM5_00715</name>
</gene>
<dbReference type="Gene3D" id="3.40.50.2300">
    <property type="match status" value="1"/>
</dbReference>
<evidence type="ECO:0000313" key="5">
    <source>
        <dbReference type="Proteomes" id="UP001597295"/>
    </source>
</evidence>
<dbReference type="EMBL" id="JBHUIP010000001">
    <property type="protein sequence ID" value="MFD2261388.1"/>
    <property type="molecule type" value="Genomic_DNA"/>
</dbReference>
<dbReference type="Pfam" id="PF00072">
    <property type="entry name" value="Response_reg"/>
    <property type="match status" value="1"/>
</dbReference>
<dbReference type="CDD" id="cd17541">
    <property type="entry name" value="REC_CheB-like"/>
    <property type="match status" value="1"/>
</dbReference>
<dbReference type="InterPro" id="IPR001789">
    <property type="entry name" value="Sig_transdc_resp-reg_receiver"/>
</dbReference>
<evidence type="ECO:0000256" key="2">
    <source>
        <dbReference type="PROSITE-ProRule" id="PRU00169"/>
    </source>
</evidence>
<keyword evidence="1" id="KW-0963">Cytoplasm</keyword>
<dbReference type="SUPFAM" id="SSF52172">
    <property type="entry name" value="CheY-like"/>
    <property type="match status" value="1"/>
</dbReference>
<keyword evidence="2" id="KW-0597">Phosphoprotein</keyword>
<dbReference type="SMART" id="SM00448">
    <property type="entry name" value="REC"/>
    <property type="match status" value="1"/>
</dbReference>
<sequence>MTKNILVVDDSFIMRTIIKDIVESDPDLKVVGMAENGKIGLQKARELKPDLILLDIEMPEMTGIEMLQRLMLVGKIKVIIISSVGQVGSPQALQARKLGALDVIPKPSGAMSLDLQEKKGHEIVQAARRALSLDAAAS</sequence>
<protein>
    <submittedName>
        <fullName evidence="4">Response regulator</fullName>
    </submittedName>
</protein>
<reference evidence="5" key="1">
    <citation type="journal article" date="2019" name="Int. J. Syst. Evol. Microbiol.">
        <title>The Global Catalogue of Microorganisms (GCM) 10K type strain sequencing project: providing services to taxonomists for standard genome sequencing and annotation.</title>
        <authorList>
            <consortium name="The Broad Institute Genomics Platform"/>
            <consortium name="The Broad Institute Genome Sequencing Center for Infectious Disease"/>
            <person name="Wu L."/>
            <person name="Ma J."/>
        </authorList>
    </citation>
    <scope>NUCLEOTIDE SEQUENCE [LARGE SCALE GENOMIC DNA]</scope>
    <source>
        <strain evidence="5">CGMCC 1.19062</strain>
    </source>
</reference>
<evidence type="ECO:0000259" key="3">
    <source>
        <dbReference type="PROSITE" id="PS50110"/>
    </source>
</evidence>
<dbReference type="PANTHER" id="PTHR42872">
    <property type="entry name" value="PROTEIN-GLUTAMATE METHYLESTERASE/PROTEIN-GLUTAMINE GLUTAMINASE"/>
    <property type="match status" value="1"/>
</dbReference>